<dbReference type="Proteomes" id="UP000758155">
    <property type="component" value="Unassembled WGS sequence"/>
</dbReference>
<evidence type="ECO:0000256" key="1">
    <source>
        <dbReference type="SAM" id="MobiDB-lite"/>
    </source>
</evidence>
<keyword evidence="2" id="KW-0812">Transmembrane</keyword>
<feature type="signal peptide" evidence="3">
    <location>
        <begin position="1"/>
        <end position="18"/>
    </location>
</feature>
<keyword evidence="2" id="KW-1133">Transmembrane helix</keyword>
<sequence>MLSTAIPLFLALLQVASAAPANLSLDTGTQRFQKRLETGPKIALGICIPSAALVLGLGIGILWFYPEQRRKLRAQNSRREIDSANLPDGGNSQRQGSEHATLPIYKEHEGSDHELEAVAHGDTPASLTAPTVSAATAQPSQRYEAQPPTDARHAALTV</sequence>
<proteinExistence type="predicted"/>
<reference evidence="4" key="1">
    <citation type="submission" date="2019-04" db="EMBL/GenBank/DDBJ databases">
        <title>Sequencing of skin fungus with MAO and IRED activity.</title>
        <authorList>
            <person name="Marsaioli A.J."/>
            <person name="Bonatto J.M.C."/>
            <person name="Reis Junior O."/>
        </authorList>
    </citation>
    <scope>NUCLEOTIDE SEQUENCE</scope>
    <source>
        <strain evidence="4">28M1</strain>
    </source>
</reference>
<keyword evidence="2" id="KW-0472">Membrane</keyword>
<name>A0A9P4WFE1_9PLEO</name>
<evidence type="ECO:0000313" key="4">
    <source>
        <dbReference type="EMBL" id="KAF3028724.1"/>
    </source>
</evidence>
<evidence type="ECO:0000256" key="3">
    <source>
        <dbReference type="SAM" id="SignalP"/>
    </source>
</evidence>
<comment type="caution">
    <text evidence="4">The sequence shown here is derived from an EMBL/GenBank/DDBJ whole genome shotgun (WGS) entry which is preliminary data.</text>
</comment>
<accession>A0A9P4WFE1</accession>
<feature type="compositionally biased region" description="Polar residues" evidence="1">
    <location>
        <begin position="125"/>
        <end position="143"/>
    </location>
</feature>
<gene>
    <name evidence="4" type="ORF">E8E12_000297</name>
</gene>
<protein>
    <submittedName>
        <fullName evidence="4">Uncharacterized protein</fullName>
    </submittedName>
</protein>
<feature type="chain" id="PRO_5040122809" evidence="3">
    <location>
        <begin position="19"/>
        <end position="158"/>
    </location>
</feature>
<keyword evidence="5" id="KW-1185">Reference proteome</keyword>
<dbReference type="OrthoDB" id="3790357at2759"/>
<feature type="transmembrane region" description="Helical" evidence="2">
    <location>
        <begin position="42"/>
        <end position="65"/>
    </location>
</feature>
<organism evidence="4 5">
    <name type="scientific">Didymella heteroderae</name>
    <dbReference type="NCBI Taxonomy" id="1769908"/>
    <lineage>
        <taxon>Eukaryota</taxon>
        <taxon>Fungi</taxon>
        <taxon>Dikarya</taxon>
        <taxon>Ascomycota</taxon>
        <taxon>Pezizomycotina</taxon>
        <taxon>Dothideomycetes</taxon>
        <taxon>Pleosporomycetidae</taxon>
        <taxon>Pleosporales</taxon>
        <taxon>Pleosporineae</taxon>
        <taxon>Didymellaceae</taxon>
        <taxon>Didymella</taxon>
    </lineage>
</organism>
<evidence type="ECO:0000313" key="5">
    <source>
        <dbReference type="Proteomes" id="UP000758155"/>
    </source>
</evidence>
<feature type="region of interest" description="Disordered" evidence="1">
    <location>
        <begin position="74"/>
        <end position="104"/>
    </location>
</feature>
<feature type="region of interest" description="Disordered" evidence="1">
    <location>
        <begin position="119"/>
        <end position="158"/>
    </location>
</feature>
<dbReference type="AlphaFoldDB" id="A0A9P4WFE1"/>
<keyword evidence="3" id="KW-0732">Signal</keyword>
<evidence type="ECO:0000256" key="2">
    <source>
        <dbReference type="SAM" id="Phobius"/>
    </source>
</evidence>
<dbReference type="EMBL" id="SWKV01000297">
    <property type="protein sequence ID" value="KAF3028724.1"/>
    <property type="molecule type" value="Genomic_DNA"/>
</dbReference>